<evidence type="ECO:0000259" key="5">
    <source>
        <dbReference type="SMART" id="SM00560"/>
    </source>
</evidence>
<gene>
    <name evidence="6" type="ORF">KCV87_10860</name>
</gene>
<accession>A0AA45LAP5</accession>
<evidence type="ECO:0000313" key="7">
    <source>
        <dbReference type="Proteomes" id="UP000677152"/>
    </source>
</evidence>
<dbReference type="PANTHER" id="PTHR31151">
    <property type="entry name" value="PROLINE-TRNA LIGASE (DUF1680)"/>
    <property type="match status" value="1"/>
</dbReference>
<evidence type="ECO:0000256" key="3">
    <source>
        <dbReference type="SAM" id="MobiDB-lite"/>
    </source>
</evidence>
<keyword evidence="6" id="KW-0378">Hydrolase</keyword>
<evidence type="ECO:0000313" key="6">
    <source>
        <dbReference type="EMBL" id="QUF06502.1"/>
    </source>
</evidence>
<dbReference type="PANTHER" id="PTHR31151:SF0">
    <property type="entry name" value="PROLINE-TRNA LIGASE (DUF1680)"/>
    <property type="match status" value="1"/>
</dbReference>
<dbReference type="GO" id="GO:0005975">
    <property type="term" value="P:carbohydrate metabolic process"/>
    <property type="evidence" value="ECO:0007669"/>
    <property type="project" value="InterPro"/>
</dbReference>
<evidence type="ECO:0000256" key="4">
    <source>
        <dbReference type="SAM" id="SignalP"/>
    </source>
</evidence>
<keyword evidence="1 4" id="KW-0732">Signal</keyword>
<name>A0AA45LAP5_9PSEU</name>
<proteinExistence type="predicted"/>
<dbReference type="InterPro" id="IPR013320">
    <property type="entry name" value="ConA-like_dom_sf"/>
</dbReference>
<feature type="domain" description="LamG-like jellyroll fold" evidence="5">
    <location>
        <begin position="200"/>
        <end position="341"/>
    </location>
</feature>
<keyword evidence="2" id="KW-1015">Disulfide bond</keyword>
<dbReference type="InterPro" id="IPR012878">
    <property type="entry name" value="Beta-AFase-like_GH127_cat"/>
</dbReference>
<dbReference type="EMBL" id="CP073249">
    <property type="protein sequence ID" value="QUF06502.1"/>
    <property type="molecule type" value="Genomic_DNA"/>
</dbReference>
<evidence type="ECO:0000256" key="2">
    <source>
        <dbReference type="ARBA" id="ARBA00023157"/>
    </source>
</evidence>
<dbReference type="SUPFAM" id="SSF48208">
    <property type="entry name" value="Six-hairpin glycosidases"/>
    <property type="match status" value="1"/>
</dbReference>
<dbReference type="Gene3D" id="2.60.120.200">
    <property type="match status" value="1"/>
</dbReference>
<dbReference type="Pfam" id="PF13385">
    <property type="entry name" value="Laminin_G_3"/>
    <property type="match status" value="1"/>
</dbReference>
<dbReference type="SMART" id="SM00560">
    <property type="entry name" value="LamGL"/>
    <property type="match status" value="1"/>
</dbReference>
<dbReference type="InterPro" id="IPR006558">
    <property type="entry name" value="LamG-like"/>
</dbReference>
<sequence>MPLPRRGFLLAGGLAATAPLVGAGVASAAPAAPAGGSTDSAAGSAATGSAAGDSLPLNAFRLDQVALHDGLPADKRELVLAHARGYDVDRLVQVFRANANLPTLGAVAPGGWEGLDGEANGNLRGHYTGHFLSALAQAGASTGERVLTDKIDTIVGALHDGRAALDAPPRTPAARGKFGGAALHQRGCHQYVELPALPTGRFTFAAWVKPTHASTWARVLDFGDDDTRYLYLAARNGNGVPRFAITATGPGGEQGVDAPTPLPAGEWSHLALSDGDGDGDGDADGAATLYVNGAAVGSTAVTTPLTGLAHHWLGRSHFAADPVFAGAFDEISVWSRVLTPDEVAAAATRPAGGDVAAHPCDEAGPALRARTGKPEHLAPARMFDLDALIDACAENRDVLAGLHANQHIPIFTGLVRLREATGEQRYLDAARNFWDMVVPRRLYRIGGTSTGEFWRAPGVIAETLADDNAETCCAHNMLKLGRALFNQILGSKQDAPSADVPLMTYFIGLAPGSVRDFTPEQGATCCEGTGLESAAKYQDSVYFHDEKTLYVNLFAPTTAHWNETTITRGAHFPHERGTSPGIGGKGGRVTIKVRVPSWARGASASLNGRPLAVPAAGPYLVVARDWRRGDVLRLRTPCHLVAEPTPDRPEVQALGYGPVRLVARDPRAEFLELALHPHATPSGDLSRALRPISGKPLHFTLGGIEFAPFHEGTTDPFHSHFRRVEPTIAFGGVDSGAPNEGGFLDRVREAAPFRDRAPFLRHVHRLTADHPERARIRDAAASGRMSEHDVRTVDNGR</sequence>
<feature type="chain" id="PRO_5041441360" evidence="4">
    <location>
        <begin position="29"/>
        <end position="797"/>
    </location>
</feature>
<evidence type="ECO:0000256" key="1">
    <source>
        <dbReference type="ARBA" id="ARBA00022729"/>
    </source>
</evidence>
<organism evidence="6 7">
    <name type="scientific">Actinosynnema pretiosum subsp. pretiosum</name>
    <dbReference type="NCBI Taxonomy" id="103721"/>
    <lineage>
        <taxon>Bacteria</taxon>
        <taxon>Bacillati</taxon>
        <taxon>Actinomycetota</taxon>
        <taxon>Actinomycetes</taxon>
        <taxon>Pseudonocardiales</taxon>
        <taxon>Pseudonocardiaceae</taxon>
        <taxon>Actinosynnema</taxon>
    </lineage>
</organism>
<protein>
    <submittedName>
        <fullName evidence="6">Glycoside hydrolase family 127 protein</fullName>
    </submittedName>
</protein>
<feature type="compositionally biased region" description="Basic and acidic residues" evidence="3">
    <location>
        <begin position="785"/>
        <end position="797"/>
    </location>
</feature>
<dbReference type="InterPro" id="IPR008928">
    <property type="entry name" value="6-hairpin_glycosidase_sf"/>
</dbReference>
<dbReference type="AlphaFoldDB" id="A0AA45LAP5"/>
<reference evidence="6" key="1">
    <citation type="submission" date="2021-04" db="EMBL/GenBank/DDBJ databases">
        <title>Genomic sequence of Actinosynnema pretiosum subsp. pretiosum ATCC 31280 (C-14919).</title>
        <authorList>
            <person name="Bai L."/>
            <person name="Wang X."/>
            <person name="Xiao Y."/>
        </authorList>
    </citation>
    <scope>NUCLEOTIDE SEQUENCE</scope>
    <source>
        <strain evidence="6">ATCC 31280</strain>
    </source>
</reference>
<dbReference type="Pfam" id="PF20736">
    <property type="entry name" value="Glyco_hydro127M"/>
    <property type="match status" value="1"/>
</dbReference>
<dbReference type="Pfam" id="PF07944">
    <property type="entry name" value="Beta-AFase-like_GH127_cat"/>
    <property type="match status" value="2"/>
</dbReference>
<dbReference type="InterPro" id="IPR049046">
    <property type="entry name" value="Beta-AFase-like_GH127_middle"/>
</dbReference>
<dbReference type="GO" id="GO:0016787">
    <property type="term" value="F:hydrolase activity"/>
    <property type="evidence" value="ECO:0007669"/>
    <property type="project" value="UniProtKB-KW"/>
</dbReference>
<dbReference type="Proteomes" id="UP000677152">
    <property type="component" value="Chromosome"/>
</dbReference>
<feature type="signal peptide" evidence="4">
    <location>
        <begin position="1"/>
        <end position="28"/>
    </location>
</feature>
<dbReference type="PROSITE" id="PS51318">
    <property type="entry name" value="TAT"/>
    <property type="match status" value="1"/>
</dbReference>
<dbReference type="SUPFAM" id="SSF49899">
    <property type="entry name" value="Concanavalin A-like lectins/glucanases"/>
    <property type="match status" value="1"/>
</dbReference>
<dbReference type="InterPro" id="IPR006311">
    <property type="entry name" value="TAT_signal"/>
</dbReference>
<feature type="region of interest" description="Disordered" evidence="3">
    <location>
        <begin position="778"/>
        <end position="797"/>
    </location>
</feature>